<dbReference type="RefSeq" id="WP_101290104.1">
    <property type="nucleotide sequence ID" value="NZ_FOUQ01000004.1"/>
</dbReference>
<reference evidence="5 6" key="1">
    <citation type="submission" date="2017-12" db="EMBL/GenBank/DDBJ databases">
        <title>Anaerobic carbon monoxide metabolism by Pleomorphomonas carboxyditropha sp. nov., a new mesophilic hydrogenogenic carboxidotroph.</title>
        <authorList>
            <person name="Esquivel-Elizondo S."/>
            <person name="Krajmalnik-Brown R."/>
        </authorList>
    </citation>
    <scope>NUCLEOTIDE SEQUENCE [LARGE SCALE GENOMIC DNA]</scope>
    <source>
        <strain evidence="5 6">R5-392</strain>
    </source>
</reference>
<dbReference type="GO" id="GO:0006631">
    <property type="term" value="P:fatty acid metabolic process"/>
    <property type="evidence" value="ECO:0007669"/>
    <property type="project" value="TreeGrafter"/>
</dbReference>
<dbReference type="EMBL" id="PJNW01000011">
    <property type="protein sequence ID" value="PKR88651.1"/>
    <property type="molecule type" value="Genomic_DNA"/>
</dbReference>
<dbReference type="SUPFAM" id="SSF56801">
    <property type="entry name" value="Acetyl-CoA synthetase-like"/>
    <property type="match status" value="1"/>
</dbReference>
<name>A0A1I4T032_9HYPH</name>
<dbReference type="OrthoDB" id="9803968at2"/>
<dbReference type="Proteomes" id="UP000233491">
    <property type="component" value="Unassembled WGS sequence"/>
</dbReference>
<keyword evidence="6" id="KW-1185">Reference proteome</keyword>
<evidence type="ECO:0000256" key="2">
    <source>
        <dbReference type="ARBA" id="ARBA00022598"/>
    </source>
</evidence>
<keyword evidence="2 5" id="KW-0436">Ligase</keyword>
<dbReference type="GO" id="GO:0031956">
    <property type="term" value="F:medium-chain fatty acid-CoA ligase activity"/>
    <property type="evidence" value="ECO:0007669"/>
    <property type="project" value="TreeGrafter"/>
</dbReference>
<dbReference type="PANTHER" id="PTHR43201:SF5">
    <property type="entry name" value="MEDIUM-CHAIN ACYL-COA LIGASE ACSF2, MITOCHONDRIAL"/>
    <property type="match status" value="1"/>
</dbReference>
<feature type="domain" description="AMP-binding enzyme C-terminal" evidence="4">
    <location>
        <begin position="419"/>
        <end position="493"/>
    </location>
</feature>
<protein>
    <submittedName>
        <fullName evidence="5">Long-chain fatty acid--CoA ligase</fullName>
    </submittedName>
</protein>
<dbReference type="PROSITE" id="PS00455">
    <property type="entry name" value="AMP_BINDING"/>
    <property type="match status" value="1"/>
</dbReference>
<organism evidence="5 6">
    <name type="scientific">Pleomorphomonas diazotrophica</name>
    <dbReference type="NCBI Taxonomy" id="1166257"/>
    <lineage>
        <taxon>Bacteria</taxon>
        <taxon>Pseudomonadati</taxon>
        <taxon>Pseudomonadota</taxon>
        <taxon>Alphaproteobacteria</taxon>
        <taxon>Hyphomicrobiales</taxon>
        <taxon>Pleomorphomonadaceae</taxon>
        <taxon>Pleomorphomonas</taxon>
    </lineage>
</organism>
<comment type="similarity">
    <text evidence="1">Belongs to the ATP-dependent AMP-binding enzyme family.</text>
</comment>
<dbReference type="InterPro" id="IPR025110">
    <property type="entry name" value="AMP-bd_C"/>
</dbReference>
<dbReference type="InterPro" id="IPR000873">
    <property type="entry name" value="AMP-dep_synth/lig_dom"/>
</dbReference>
<evidence type="ECO:0000259" key="4">
    <source>
        <dbReference type="Pfam" id="PF13193"/>
    </source>
</evidence>
<evidence type="ECO:0000313" key="6">
    <source>
        <dbReference type="Proteomes" id="UP000233491"/>
    </source>
</evidence>
<feature type="domain" description="AMP-dependent synthetase/ligase" evidence="3">
    <location>
        <begin position="9"/>
        <end position="368"/>
    </location>
</feature>
<comment type="caution">
    <text evidence="5">The sequence shown here is derived from an EMBL/GenBank/DDBJ whole genome shotgun (WGS) entry which is preliminary data.</text>
</comment>
<dbReference type="InterPro" id="IPR042099">
    <property type="entry name" value="ANL_N_sf"/>
</dbReference>
<gene>
    <name evidence="5" type="ORF">CXZ10_14810</name>
</gene>
<evidence type="ECO:0000313" key="5">
    <source>
        <dbReference type="EMBL" id="PKR88651.1"/>
    </source>
</evidence>
<dbReference type="Pfam" id="PF00501">
    <property type="entry name" value="AMP-binding"/>
    <property type="match status" value="1"/>
</dbReference>
<dbReference type="Gene3D" id="3.30.300.30">
    <property type="match status" value="1"/>
</dbReference>
<dbReference type="InterPro" id="IPR020845">
    <property type="entry name" value="AMP-binding_CS"/>
</dbReference>
<proteinExistence type="inferred from homology"/>
<dbReference type="PANTHER" id="PTHR43201">
    <property type="entry name" value="ACYL-COA SYNTHETASE"/>
    <property type="match status" value="1"/>
</dbReference>
<accession>A0A1I4T032</accession>
<evidence type="ECO:0000259" key="3">
    <source>
        <dbReference type="Pfam" id="PF00501"/>
    </source>
</evidence>
<evidence type="ECO:0000256" key="1">
    <source>
        <dbReference type="ARBA" id="ARBA00006432"/>
    </source>
</evidence>
<sequence>MLMHHLLYRVAERTPDTAALHWVDRNKTLTASEAVEGMESMAGALAHLGIVPGDRVLIFAHNGMDYLLAMLGTWRIGAISALVNVKYADDLAYYVNDHRPKAIVYTHDMEGPVKAAAAAVGCVSHLICMDGPQDGAHALPELLAARFTPPSDPEDASAIAHLSYTSGTTGKPKGACLAHEPTVTAARCIGERLRIRAADRSFGPTALSSSYQLVANLLPQMAVGATVNVMGKWTQTTGWDALERTGATVFIGNPVVLTELLEESQARGRLPSPLRLGLSGGGPVPPTLRKAFRDLLKLPLVESFGQSEIGGFFALGFPELEPDDDKLVRIGPGTPDKEVAILTTSGARAPTGTVGEICLRGGFMAGYWGRPEKTAETTRGGWLHSGDLGSIDIDGYVTMRGRLAELVTVNGVDWFPRDVEEALATQPGVLLAALVGVPGPTGGATPVAFVTERPGETVDPAALKTAIAPLLHYDIAPLVIRKAASLPMTPTGKIAKATLAAEAAA</sequence>
<dbReference type="Gene3D" id="3.40.50.12780">
    <property type="entry name" value="N-terminal domain of ligase-like"/>
    <property type="match status" value="1"/>
</dbReference>
<dbReference type="Pfam" id="PF13193">
    <property type="entry name" value="AMP-binding_C"/>
    <property type="match status" value="1"/>
</dbReference>
<dbReference type="AlphaFoldDB" id="A0A1I4T032"/>
<dbReference type="InterPro" id="IPR045851">
    <property type="entry name" value="AMP-bd_C_sf"/>
</dbReference>